<dbReference type="PANTHER" id="PTHR44688:SF16">
    <property type="entry name" value="DNA-BINDING TRANSCRIPTIONAL ACTIVATOR DEVR_DOSR"/>
    <property type="match status" value="1"/>
</dbReference>
<evidence type="ECO:0000313" key="5">
    <source>
        <dbReference type="EMBL" id="MDP9826853.1"/>
    </source>
</evidence>
<keyword evidence="2" id="KW-0238">DNA-binding</keyword>
<sequence>MGVDVPRVWRHDDGAVPDDRADGWWFRDAVLRLPEVRPERDVLVVAAPPGSGRARLVRQWLRRSGAAWSWISPAPGDSLAETGRPHDAFVVIENAQVLTPGQLAGVIEAVPGAGRRLVLLGRGEVLPPALAVRLAGRLAEVRGADLWWPAERVPEQVAALTGLMVNASVAHRLHLATGGWPAGVLALARTAAPLSAEGHVLAHLTADLLLGDLPDELGDFVLRTSLLPGADLDPELCAALAPGASPAPLLDEARRWGLTSDVWPQTAPDVVARQVYHPLVTAAARHRLSRRGAGDAENLLRAGETVAALGRGPLAADLLLAAGAAPKVLEQLRQAAPRGFRGWEPAHLHRVVTALPEPSWSGDPEHRALIAFAAAIAGDHLLAAETLAVSPGVSWWPAVNALIAGLAGRSENAYGAVLPGFFGLPDNDAALNVLAAQAAGFAGDQGSVARRLAAARETPGRPRYLLLTEIGVEALVSAWAGELSSAQRLADRAHRLAAEAGLTGHPMLATAALAEAEVLRSRGDAPAALRLMTDDATDFVVGPAGGAAPGQARRVLRARLRLDLGDVPAARAELERLRAEGDEHLPPALAVRLALARARLAELDGDLAAAQAGLEAVPLVPSVASALLFIALQRQDQSGTTALMARWPADAGPEDRLRRMLAEAAQALAGGRRAQASDLVNEALVAAEPDGHLRVFLDLPGSLRTLVSTTLRRSPDASHWRRSLAAHLDDAGAGDETVAVTRRELVVLEQLTTDLTHAQIAAGLFVSENTLKSHCRNLYRKLGVHSREEAVRIARVRGWLGASSRGEKVLDVNITQTPEVIEL</sequence>
<dbReference type="PANTHER" id="PTHR44688">
    <property type="entry name" value="DNA-BINDING TRANSCRIPTIONAL ACTIVATOR DEVR_DOSR"/>
    <property type="match status" value="1"/>
</dbReference>
<evidence type="ECO:0000259" key="4">
    <source>
        <dbReference type="PROSITE" id="PS50043"/>
    </source>
</evidence>
<dbReference type="CDD" id="cd06170">
    <property type="entry name" value="LuxR_C_like"/>
    <property type="match status" value="1"/>
</dbReference>
<dbReference type="Gene3D" id="1.25.40.10">
    <property type="entry name" value="Tetratricopeptide repeat domain"/>
    <property type="match status" value="1"/>
</dbReference>
<dbReference type="EMBL" id="JAUSQZ010000001">
    <property type="protein sequence ID" value="MDP9826853.1"/>
    <property type="molecule type" value="Genomic_DNA"/>
</dbReference>
<dbReference type="SMART" id="SM00421">
    <property type="entry name" value="HTH_LUXR"/>
    <property type="match status" value="1"/>
</dbReference>
<organism evidence="5 6">
    <name type="scientific">Kineosporia succinea</name>
    <dbReference type="NCBI Taxonomy" id="84632"/>
    <lineage>
        <taxon>Bacteria</taxon>
        <taxon>Bacillati</taxon>
        <taxon>Actinomycetota</taxon>
        <taxon>Actinomycetes</taxon>
        <taxon>Kineosporiales</taxon>
        <taxon>Kineosporiaceae</taxon>
        <taxon>Kineosporia</taxon>
    </lineage>
</organism>
<evidence type="ECO:0000313" key="6">
    <source>
        <dbReference type="Proteomes" id="UP001235712"/>
    </source>
</evidence>
<proteinExistence type="predicted"/>
<accession>A0ABT9P2E2</accession>
<dbReference type="Proteomes" id="UP001235712">
    <property type="component" value="Unassembled WGS sequence"/>
</dbReference>
<dbReference type="Pfam" id="PF00196">
    <property type="entry name" value="GerE"/>
    <property type="match status" value="1"/>
</dbReference>
<dbReference type="InterPro" id="IPR000792">
    <property type="entry name" value="Tscrpt_reg_LuxR_C"/>
</dbReference>
<dbReference type="InterPro" id="IPR016032">
    <property type="entry name" value="Sig_transdc_resp-reg_C-effctor"/>
</dbReference>
<dbReference type="SUPFAM" id="SSF46894">
    <property type="entry name" value="C-terminal effector domain of the bipartite response regulators"/>
    <property type="match status" value="1"/>
</dbReference>
<evidence type="ECO:0000256" key="2">
    <source>
        <dbReference type="ARBA" id="ARBA00023125"/>
    </source>
</evidence>
<keyword evidence="3" id="KW-0804">Transcription</keyword>
<dbReference type="InterPro" id="IPR011990">
    <property type="entry name" value="TPR-like_helical_dom_sf"/>
</dbReference>
<feature type="domain" description="HTH luxR-type" evidence="4">
    <location>
        <begin position="733"/>
        <end position="798"/>
    </location>
</feature>
<comment type="caution">
    <text evidence="5">The sequence shown here is derived from an EMBL/GenBank/DDBJ whole genome shotgun (WGS) entry which is preliminary data.</text>
</comment>
<gene>
    <name evidence="5" type="ORF">J2S57_002602</name>
</gene>
<evidence type="ECO:0000256" key="3">
    <source>
        <dbReference type="ARBA" id="ARBA00023163"/>
    </source>
</evidence>
<keyword evidence="1" id="KW-0805">Transcription regulation</keyword>
<keyword evidence="6" id="KW-1185">Reference proteome</keyword>
<evidence type="ECO:0000256" key="1">
    <source>
        <dbReference type="ARBA" id="ARBA00023015"/>
    </source>
</evidence>
<dbReference type="PROSITE" id="PS50043">
    <property type="entry name" value="HTH_LUXR_2"/>
    <property type="match status" value="1"/>
</dbReference>
<dbReference type="InterPro" id="IPR036388">
    <property type="entry name" value="WH-like_DNA-bd_sf"/>
</dbReference>
<dbReference type="Gene3D" id="1.10.10.10">
    <property type="entry name" value="Winged helix-like DNA-binding domain superfamily/Winged helix DNA-binding domain"/>
    <property type="match status" value="1"/>
</dbReference>
<reference evidence="5 6" key="1">
    <citation type="submission" date="2023-07" db="EMBL/GenBank/DDBJ databases">
        <title>Sequencing the genomes of 1000 actinobacteria strains.</title>
        <authorList>
            <person name="Klenk H.-P."/>
        </authorList>
    </citation>
    <scope>NUCLEOTIDE SEQUENCE [LARGE SCALE GENOMIC DNA]</scope>
    <source>
        <strain evidence="5 6">DSM 44388</strain>
    </source>
</reference>
<protein>
    <submittedName>
        <fullName evidence="5">LuxR family maltose regulon positive regulatory protein</fullName>
    </submittedName>
</protein>
<dbReference type="RefSeq" id="WP_307242119.1">
    <property type="nucleotide sequence ID" value="NZ_JAUSQZ010000001.1"/>
</dbReference>
<name>A0ABT9P2E2_9ACTN</name>